<feature type="transmembrane region" description="Helical" evidence="15">
    <location>
        <begin position="377"/>
        <end position="401"/>
    </location>
</feature>
<feature type="region of interest" description="Disordered" evidence="14">
    <location>
        <begin position="616"/>
        <end position="643"/>
    </location>
</feature>
<proteinExistence type="inferred from homology"/>
<feature type="transmembrane region" description="Helical" evidence="15">
    <location>
        <begin position="319"/>
        <end position="340"/>
    </location>
</feature>
<feature type="region of interest" description="Disordered" evidence="14">
    <location>
        <begin position="787"/>
        <end position="832"/>
    </location>
</feature>
<evidence type="ECO:0000259" key="16">
    <source>
        <dbReference type="PROSITE" id="PS50048"/>
    </source>
</evidence>
<evidence type="ECO:0000256" key="1">
    <source>
        <dbReference type="ARBA" id="ARBA00004123"/>
    </source>
</evidence>
<dbReference type="Pfam" id="PF04082">
    <property type="entry name" value="Fungal_trans"/>
    <property type="match status" value="1"/>
</dbReference>
<keyword evidence="7" id="KW-0862">Zinc</keyword>
<dbReference type="GO" id="GO:0006351">
    <property type="term" value="P:DNA-templated transcription"/>
    <property type="evidence" value="ECO:0007669"/>
    <property type="project" value="InterPro"/>
</dbReference>
<dbReference type="PROSITE" id="PS50048">
    <property type="entry name" value="ZN2_CY6_FUNGAL_2"/>
    <property type="match status" value="1"/>
</dbReference>
<feature type="domain" description="Major facilitator superfamily (MFS) profile" evidence="17">
    <location>
        <begin position="26"/>
        <end position="506"/>
    </location>
</feature>
<evidence type="ECO:0000313" key="19">
    <source>
        <dbReference type="Proteomes" id="UP001152592"/>
    </source>
</evidence>
<feature type="domain" description="Zn(2)-C6 fungal-type" evidence="16">
    <location>
        <begin position="643"/>
        <end position="671"/>
    </location>
</feature>
<dbReference type="EMBL" id="CAJVPD010000011">
    <property type="protein sequence ID" value="CAG8226904.1"/>
    <property type="molecule type" value="Genomic_DNA"/>
</dbReference>
<feature type="compositionally biased region" description="Polar residues" evidence="14">
    <location>
        <begin position="789"/>
        <end position="798"/>
    </location>
</feature>
<feature type="compositionally biased region" description="Basic and acidic residues" evidence="14">
    <location>
        <begin position="565"/>
        <end position="577"/>
    </location>
</feature>
<feature type="compositionally biased region" description="Polar residues" evidence="14">
    <location>
        <begin position="553"/>
        <end position="563"/>
    </location>
</feature>
<feature type="transmembrane region" description="Helical" evidence="15">
    <location>
        <begin position="1154"/>
        <end position="1176"/>
    </location>
</feature>
<reference evidence="18" key="1">
    <citation type="submission" date="2021-07" db="EMBL/GenBank/DDBJ databases">
        <authorList>
            <person name="Branca A.L. A."/>
        </authorList>
    </citation>
    <scope>NUCLEOTIDE SEQUENCE</scope>
</reference>
<dbReference type="Gene3D" id="4.10.240.10">
    <property type="entry name" value="Zn(2)-C6 fungal-type DNA-binding domain"/>
    <property type="match status" value="1"/>
</dbReference>
<evidence type="ECO:0000256" key="12">
    <source>
        <dbReference type="ARBA" id="ARBA00023163"/>
    </source>
</evidence>
<feature type="transmembrane region" description="Helical" evidence="15">
    <location>
        <begin position="483"/>
        <end position="501"/>
    </location>
</feature>
<comment type="similarity">
    <text evidence="3">Belongs to the major facilitator superfamily.</text>
</comment>
<dbReference type="Proteomes" id="UP001152592">
    <property type="component" value="Unassembled WGS sequence"/>
</dbReference>
<evidence type="ECO:0000256" key="2">
    <source>
        <dbReference type="ARBA" id="ARBA00004127"/>
    </source>
</evidence>
<evidence type="ECO:0000256" key="9">
    <source>
        <dbReference type="ARBA" id="ARBA00023015"/>
    </source>
</evidence>
<dbReference type="CDD" id="cd17502">
    <property type="entry name" value="MFS_Azr1_MDR_like"/>
    <property type="match status" value="1"/>
</dbReference>
<dbReference type="Gene3D" id="1.20.1250.20">
    <property type="entry name" value="MFS general substrate transporter like domains"/>
    <property type="match status" value="2"/>
</dbReference>
<keyword evidence="11 15" id="KW-0472">Membrane</keyword>
<evidence type="ECO:0000256" key="5">
    <source>
        <dbReference type="ARBA" id="ARBA00022692"/>
    </source>
</evidence>
<organism evidence="18 19">
    <name type="scientific">Penicillium salamii</name>
    <dbReference type="NCBI Taxonomy" id="1612424"/>
    <lineage>
        <taxon>Eukaryota</taxon>
        <taxon>Fungi</taxon>
        <taxon>Dikarya</taxon>
        <taxon>Ascomycota</taxon>
        <taxon>Pezizomycotina</taxon>
        <taxon>Eurotiomycetes</taxon>
        <taxon>Eurotiomycetidae</taxon>
        <taxon>Eurotiales</taxon>
        <taxon>Aspergillaceae</taxon>
        <taxon>Penicillium</taxon>
    </lineage>
</organism>
<feature type="compositionally biased region" description="Polar residues" evidence="14">
    <location>
        <begin position="616"/>
        <end position="629"/>
    </location>
</feature>
<evidence type="ECO:0000256" key="13">
    <source>
        <dbReference type="ARBA" id="ARBA00023242"/>
    </source>
</evidence>
<feature type="transmembrane region" description="Helical" evidence="15">
    <location>
        <begin position="220"/>
        <end position="241"/>
    </location>
</feature>
<keyword evidence="12" id="KW-0804">Transcription</keyword>
<dbReference type="PROSITE" id="PS00463">
    <property type="entry name" value="ZN2_CY6_FUNGAL_1"/>
    <property type="match status" value="1"/>
</dbReference>
<feature type="transmembrane region" description="Helical" evidence="15">
    <location>
        <begin position="179"/>
        <end position="199"/>
    </location>
</feature>
<evidence type="ECO:0000256" key="6">
    <source>
        <dbReference type="ARBA" id="ARBA00022723"/>
    </source>
</evidence>
<dbReference type="GO" id="GO:0046943">
    <property type="term" value="F:carboxylic acid transmembrane transporter activity"/>
    <property type="evidence" value="ECO:0007669"/>
    <property type="project" value="UniProtKB-ARBA"/>
</dbReference>
<keyword evidence="8 15" id="KW-1133">Transmembrane helix</keyword>
<dbReference type="FunFam" id="1.20.1720.10:FF:000013">
    <property type="entry name" value="Related to multidrug resistance proteins"/>
    <property type="match status" value="1"/>
</dbReference>
<dbReference type="GO" id="GO:0016020">
    <property type="term" value="C:membrane"/>
    <property type="evidence" value="ECO:0007669"/>
    <property type="project" value="UniProtKB-ARBA"/>
</dbReference>
<evidence type="ECO:0000256" key="4">
    <source>
        <dbReference type="ARBA" id="ARBA00022448"/>
    </source>
</evidence>
<dbReference type="PROSITE" id="PS50850">
    <property type="entry name" value="MFS"/>
    <property type="match status" value="1"/>
</dbReference>
<feature type="transmembrane region" description="Helical" evidence="15">
    <location>
        <begin position="288"/>
        <end position="307"/>
    </location>
</feature>
<keyword evidence="4" id="KW-0813">Transport</keyword>
<dbReference type="InterPro" id="IPR036259">
    <property type="entry name" value="MFS_trans_sf"/>
</dbReference>
<accession>A0A9W4I5C7</accession>
<dbReference type="InterPro" id="IPR001138">
    <property type="entry name" value="Zn2Cys6_DnaBD"/>
</dbReference>
<keyword evidence="9" id="KW-0805">Transcription regulation</keyword>
<dbReference type="CDD" id="cd12148">
    <property type="entry name" value="fungal_TF_MHR"/>
    <property type="match status" value="1"/>
</dbReference>
<dbReference type="InterPro" id="IPR036864">
    <property type="entry name" value="Zn2-C6_fun-type_DNA-bd_sf"/>
</dbReference>
<dbReference type="FunFam" id="1.20.1250.20:FF:000436">
    <property type="entry name" value="MFS transporter, putative"/>
    <property type="match status" value="1"/>
</dbReference>
<evidence type="ECO:0000256" key="14">
    <source>
        <dbReference type="SAM" id="MobiDB-lite"/>
    </source>
</evidence>
<dbReference type="SUPFAM" id="SSF103473">
    <property type="entry name" value="MFS general substrate transporter"/>
    <property type="match status" value="1"/>
</dbReference>
<gene>
    <name evidence="18" type="ORF">PSALAMII_LOCUS192</name>
</gene>
<evidence type="ECO:0000256" key="3">
    <source>
        <dbReference type="ARBA" id="ARBA00008335"/>
    </source>
</evidence>
<dbReference type="Pfam" id="PF00172">
    <property type="entry name" value="Zn_clus"/>
    <property type="match status" value="1"/>
</dbReference>
<keyword evidence="5 15" id="KW-0812">Transmembrane</keyword>
<name>A0A9W4I5C7_9EURO</name>
<dbReference type="SMART" id="SM00066">
    <property type="entry name" value="GAL4"/>
    <property type="match status" value="1"/>
</dbReference>
<feature type="compositionally biased region" description="Basic and acidic residues" evidence="14">
    <location>
        <begin position="509"/>
        <end position="529"/>
    </location>
</feature>
<evidence type="ECO:0000259" key="17">
    <source>
        <dbReference type="PROSITE" id="PS50850"/>
    </source>
</evidence>
<protein>
    <recommendedName>
        <fullName evidence="20">Major facilitator superfamily domain, general substrate transporter</fullName>
    </recommendedName>
</protein>
<dbReference type="GO" id="GO:0008270">
    <property type="term" value="F:zinc ion binding"/>
    <property type="evidence" value="ECO:0007669"/>
    <property type="project" value="InterPro"/>
</dbReference>
<dbReference type="InterPro" id="IPR020846">
    <property type="entry name" value="MFS_dom"/>
</dbReference>
<evidence type="ECO:0000256" key="7">
    <source>
        <dbReference type="ARBA" id="ARBA00022833"/>
    </source>
</evidence>
<dbReference type="GO" id="GO:0045944">
    <property type="term" value="P:positive regulation of transcription by RNA polymerase II"/>
    <property type="evidence" value="ECO:0007669"/>
    <property type="project" value="TreeGrafter"/>
</dbReference>
<keyword evidence="6" id="KW-0479">Metal-binding</keyword>
<feature type="transmembrane region" description="Helical" evidence="15">
    <location>
        <begin position="422"/>
        <end position="440"/>
    </location>
</feature>
<sequence length="1332" mass="148514">MNRQREAEKALHDQTNILPFGQLIVVFSSLAISLLICNVDQNGISVTLPTLARDLSAQNTISWAGTSSLIANTMFTVLYGRLSDIFGRKIVYLSALMTLCIADLLCGLSQNPAMFYAFRALAGIGGGGVTSLTMIIVSDIVTLERRGKYQGILGAALGMGNVLGPFVAAAFIMRSTWRGFFWLISPLSACSAVIGYFLIPNNAGNGSFRENVTRIDWFGILASSIGIIFLLIPISGGGSYFPWDSPMVISMLVIGGCSLIAFLFIEWKVATLPMLPVIFFKNKVVSTIFLQSFLLGAVYQVNLYYLPLYYQNARGWSPIVSAAMTCPMVVAQSVFSILSGQYISRLKRYGEIIWIGFGLWTLGAGLLLLFGDNTHPAIIAVIVFIMGAGVGFCFQPTLIALQAHCTKSQRAVVIADRNFFRCMGGACGLAISAAILQATLRSHLPTKFAYLAESSYSLPSRSNIDATEWASILSAYTKASHSVFILQVCLIGVCFLACVFIRDRGLERPKEPEEIEEEKRKAQEERDAEAAAVEDPEESASPQTHRNIEKRASASTLAESSMPHSRVELGTEKESHSKKPVRGLSWHPPSDTSDDNRRPPTLACHDCSSIWSRNTMYAPGQNSASSRHSPAQDHNPRKRGRTACTRCKTRKQKCDNEYPTCSNCSKAGVTCDKSSVREDTDSQNDYTRVLEERVAFLESRLNQSDSERNAANATPSLFTPQGHTTPQTATSGLDNNPVGEIVGLLALSSSEAPAYVGSSSGLSLAADLGEMVQTSVWNQFIQKMQQQQSKSLINNPRNTRGRVHGPSEQPSAPEIQDRSRTEDLLPANVEPPTDEMGARILDTYFTRLHSRYPFLNQKQVWQIHEDRWRLAKTKREDLTRSDRFVIFKLNMVYAIGATMLQLCEKYAYTAPERFYTAALQHVPTMCEARSIHNIEAMVLLVVYHLRTASSHGMWYMIGLAMRTAIDLGLHRKANESNMDPFTTQMRRRLFWTVYYLERVASMSLGRPFSLSDRHIDLDLPLDVDDDIEDPTLLTAPQDPHKTTSLTFAIYLFKLRRIDSRIQHKIYRADRSLSTLRPKMDPLYLELEQWKESALSRFSGPDLDYPMLHYYRAVRLLIQPFLPLLPITDPYYQICLSAAGNICQSHKRLHQTLEYGHSFLAVQTVFMAGITLLYALWTHTDQVWSVRMSNDIRACSTVLFVMGERAAWVKKYRDAFELLVNAAMEKLQGDETARNAGIAELMTAQYGVNWGSTPGMSGDKFTANMTGLAPDINLPPTQAPVDETENAVRMALQLAPWIDQNENDPLWMPDFDTLENSSGNFWSHADTRLFDAL</sequence>
<dbReference type="SMART" id="SM00906">
    <property type="entry name" value="Fungal_trans"/>
    <property type="match status" value="1"/>
</dbReference>
<feature type="transmembrane region" description="Helical" evidence="15">
    <location>
        <begin position="20"/>
        <end position="41"/>
    </location>
</feature>
<feature type="transmembrane region" description="Helical" evidence="15">
    <location>
        <begin position="116"/>
        <end position="137"/>
    </location>
</feature>
<evidence type="ECO:0000313" key="18">
    <source>
        <dbReference type="EMBL" id="CAG8226904.1"/>
    </source>
</evidence>
<dbReference type="PANTHER" id="PTHR47782:SF12">
    <property type="entry name" value="ZN(II)2CYS6 TRANSCRIPTION FACTOR (EUROFUNG)"/>
    <property type="match status" value="1"/>
</dbReference>
<dbReference type="OrthoDB" id="10264848at2759"/>
<feature type="region of interest" description="Disordered" evidence="14">
    <location>
        <begin position="701"/>
        <end position="736"/>
    </location>
</feature>
<feature type="compositionally biased region" description="Polar residues" evidence="14">
    <location>
        <begin position="701"/>
        <end position="734"/>
    </location>
</feature>
<comment type="caution">
    <text evidence="18">The sequence shown here is derived from an EMBL/GenBank/DDBJ whole genome shotgun (WGS) entry which is preliminary data.</text>
</comment>
<dbReference type="InterPro" id="IPR011701">
    <property type="entry name" value="MFS"/>
</dbReference>
<feature type="transmembrane region" description="Helical" evidence="15">
    <location>
        <begin position="247"/>
        <end position="267"/>
    </location>
</feature>
<dbReference type="Pfam" id="PF07690">
    <property type="entry name" value="MFS_1"/>
    <property type="match status" value="1"/>
</dbReference>
<feature type="transmembrane region" description="Helical" evidence="15">
    <location>
        <begin position="352"/>
        <end position="371"/>
    </location>
</feature>
<evidence type="ECO:0008006" key="20">
    <source>
        <dbReference type="Google" id="ProtNLM"/>
    </source>
</evidence>
<dbReference type="InterPro" id="IPR007219">
    <property type="entry name" value="XnlR_reg_dom"/>
</dbReference>
<dbReference type="GO" id="GO:0043565">
    <property type="term" value="F:sequence-specific DNA binding"/>
    <property type="evidence" value="ECO:0007669"/>
    <property type="project" value="TreeGrafter"/>
</dbReference>
<keyword evidence="10" id="KW-0238">DNA-binding</keyword>
<feature type="region of interest" description="Disordered" evidence="14">
    <location>
        <begin position="509"/>
        <end position="601"/>
    </location>
</feature>
<dbReference type="CDD" id="cd00067">
    <property type="entry name" value="GAL4"/>
    <property type="match status" value="1"/>
</dbReference>
<dbReference type="InterPro" id="IPR052202">
    <property type="entry name" value="Yeast_MetPath_Reg"/>
</dbReference>
<comment type="subcellular location">
    <subcellularLocation>
        <location evidence="2">Endomembrane system</location>
        <topology evidence="2">Multi-pass membrane protein</topology>
    </subcellularLocation>
    <subcellularLocation>
        <location evidence="1">Nucleus</location>
    </subcellularLocation>
</comment>
<evidence type="ECO:0000256" key="15">
    <source>
        <dbReference type="SAM" id="Phobius"/>
    </source>
</evidence>
<dbReference type="GO" id="GO:0012505">
    <property type="term" value="C:endomembrane system"/>
    <property type="evidence" value="ECO:0007669"/>
    <property type="project" value="UniProtKB-SubCell"/>
</dbReference>
<dbReference type="GO" id="GO:0005634">
    <property type="term" value="C:nucleus"/>
    <property type="evidence" value="ECO:0007669"/>
    <property type="project" value="UniProtKB-SubCell"/>
</dbReference>
<feature type="transmembrane region" description="Helical" evidence="15">
    <location>
        <begin position="91"/>
        <end position="110"/>
    </location>
</feature>
<dbReference type="SUPFAM" id="SSF57701">
    <property type="entry name" value="Zn2/Cys6 DNA-binding domain"/>
    <property type="match status" value="1"/>
</dbReference>
<dbReference type="PANTHER" id="PTHR47782">
    <property type="entry name" value="ZN(II)2CYS6 TRANSCRIPTION FACTOR (EUROFUNG)-RELATED"/>
    <property type="match status" value="1"/>
</dbReference>
<dbReference type="GO" id="GO:0000981">
    <property type="term" value="F:DNA-binding transcription factor activity, RNA polymerase II-specific"/>
    <property type="evidence" value="ECO:0007669"/>
    <property type="project" value="InterPro"/>
</dbReference>
<evidence type="ECO:0000256" key="8">
    <source>
        <dbReference type="ARBA" id="ARBA00022989"/>
    </source>
</evidence>
<feature type="transmembrane region" description="Helical" evidence="15">
    <location>
        <begin position="61"/>
        <end position="79"/>
    </location>
</feature>
<keyword evidence="13" id="KW-0539">Nucleus</keyword>
<evidence type="ECO:0000256" key="10">
    <source>
        <dbReference type="ARBA" id="ARBA00023125"/>
    </source>
</evidence>
<evidence type="ECO:0000256" key="11">
    <source>
        <dbReference type="ARBA" id="ARBA00023136"/>
    </source>
</evidence>
<feature type="transmembrane region" description="Helical" evidence="15">
    <location>
        <begin position="149"/>
        <end position="173"/>
    </location>
</feature>